<evidence type="ECO:0000313" key="3">
    <source>
        <dbReference type="Proteomes" id="UP000664288"/>
    </source>
</evidence>
<gene>
    <name evidence="2" type="ORF">J1C47_06340</name>
</gene>
<dbReference type="NCBIfam" id="NF041635">
    <property type="entry name" value="STM3941_fam"/>
    <property type="match status" value="1"/>
</dbReference>
<protein>
    <recommendedName>
        <fullName evidence="4">PH domain-containing protein</fullName>
    </recommendedName>
</protein>
<feature type="transmembrane region" description="Helical" evidence="1">
    <location>
        <begin position="25"/>
        <end position="44"/>
    </location>
</feature>
<sequence>MEEGRAAAGFDTSRIIEIEQSPTRLLLFGIGSAAFSLGSLALILNWSEPPSEDFKYWGLWLGVLFFALGACVYFWRMTWVGPVVVLSPEGIKDRRISAAVIPWGAIRSHRTWSYRSSKFLILKVEDDIERRLPLSLIAWVSKWPNTMLGAKGLCVTSADLRISHDHLTAAVEAYWQALGPCQTKNT</sequence>
<keyword evidence="1" id="KW-1133">Transmembrane helix</keyword>
<accession>A0ABS3J0P4</accession>
<keyword evidence="1" id="KW-0472">Membrane</keyword>
<evidence type="ECO:0000256" key="1">
    <source>
        <dbReference type="SAM" id="Phobius"/>
    </source>
</evidence>
<proteinExistence type="predicted"/>
<reference evidence="2 3" key="1">
    <citation type="submission" date="2021-03" db="EMBL/GenBank/DDBJ databases">
        <title>Whole genome sequence of Jiella sp. MQZ13P-4.</title>
        <authorList>
            <person name="Tuo L."/>
        </authorList>
    </citation>
    <scope>NUCLEOTIDE SEQUENCE [LARGE SCALE GENOMIC DNA]</scope>
    <source>
        <strain evidence="2 3">MQZ13P-4</strain>
    </source>
</reference>
<feature type="transmembrane region" description="Helical" evidence="1">
    <location>
        <begin position="56"/>
        <end position="75"/>
    </location>
</feature>
<dbReference type="InterPro" id="IPR048136">
    <property type="entry name" value="STM3941-like"/>
</dbReference>
<dbReference type="EMBL" id="JAFMPY010000005">
    <property type="protein sequence ID" value="MBO0903255.1"/>
    <property type="molecule type" value="Genomic_DNA"/>
</dbReference>
<name>A0ABS3J0P4_9HYPH</name>
<dbReference type="Proteomes" id="UP000664288">
    <property type="component" value="Unassembled WGS sequence"/>
</dbReference>
<evidence type="ECO:0008006" key="4">
    <source>
        <dbReference type="Google" id="ProtNLM"/>
    </source>
</evidence>
<keyword evidence="3" id="KW-1185">Reference proteome</keyword>
<keyword evidence="1" id="KW-0812">Transmembrane</keyword>
<dbReference type="RefSeq" id="WP_207349898.1">
    <property type="nucleotide sequence ID" value="NZ_JAFMPY010000005.1"/>
</dbReference>
<organism evidence="2 3">
    <name type="scientific">Jiella sonneratiae</name>
    <dbReference type="NCBI Taxonomy" id="2816856"/>
    <lineage>
        <taxon>Bacteria</taxon>
        <taxon>Pseudomonadati</taxon>
        <taxon>Pseudomonadota</taxon>
        <taxon>Alphaproteobacteria</taxon>
        <taxon>Hyphomicrobiales</taxon>
        <taxon>Aurantimonadaceae</taxon>
        <taxon>Jiella</taxon>
    </lineage>
</organism>
<comment type="caution">
    <text evidence="2">The sequence shown here is derived from an EMBL/GenBank/DDBJ whole genome shotgun (WGS) entry which is preliminary data.</text>
</comment>
<evidence type="ECO:0000313" key="2">
    <source>
        <dbReference type="EMBL" id="MBO0903255.1"/>
    </source>
</evidence>